<keyword evidence="2" id="KW-1185">Reference proteome</keyword>
<proteinExistence type="predicted"/>
<protein>
    <submittedName>
        <fullName evidence="1">Uncharacterized protein</fullName>
    </submittedName>
</protein>
<sequence length="99" mass="11379">MEHAGNVTIKVRVYILCRYYTHRLLSVMLIVLIAKDTKDHLHIKSVIVLFKLNVLDDGFVRDMQDRGPCGPGLGTFALTHTVYHIHKSFYLGPWNNVML</sequence>
<organism evidence="1 2">
    <name type="scientific">Ilyodon furcidens</name>
    <name type="common">goldbreast splitfin</name>
    <dbReference type="NCBI Taxonomy" id="33524"/>
    <lineage>
        <taxon>Eukaryota</taxon>
        <taxon>Metazoa</taxon>
        <taxon>Chordata</taxon>
        <taxon>Craniata</taxon>
        <taxon>Vertebrata</taxon>
        <taxon>Euteleostomi</taxon>
        <taxon>Actinopterygii</taxon>
        <taxon>Neopterygii</taxon>
        <taxon>Teleostei</taxon>
        <taxon>Neoteleostei</taxon>
        <taxon>Acanthomorphata</taxon>
        <taxon>Ovalentaria</taxon>
        <taxon>Atherinomorphae</taxon>
        <taxon>Cyprinodontiformes</taxon>
        <taxon>Goodeidae</taxon>
        <taxon>Ilyodon</taxon>
    </lineage>
</organism>
<dbReference type="EMBL" id="JAHRIQ010013655">
    <property type="protein sequence ID" value="MEQ2225715.1"/>
    <property type="molecule type" value="Genomic_DNA"/>
</dbReference>
<evidence type="ECO:0000313" key="1">
    <source>
        <dbReference type="EMBL" id="MEQ2225715.1"/>
    </source>
</evidence>
<evidence type="ECO:0000313" key="2">
    <source>
        <dbReference type="Proteomes" id="UP001482620"/>
    </source>
</evidence>
<comment type="caution">
    <text evidence="1">The sequence shown here is derived from an EMBL/GenBank/DDBJ whole genome shotgun (WGS) entry which is preliminary data.</text>
</comment>
<accession>A0ABV0SYN6</accession>
<reference evidence="1 2" key="1">
    <citation type="submission" date="2021-06" db="EMBL/GenBank/DDBJ databases">
        <authorList>
            <person name="Palmer J.M."/>
        </authorList>
    </citation>
    <scope>NUCLEOTIDE SEQUENCE [LARGE SCALE GENOMIC DNA]</scope>
    <source>
        <strain evidence="2">if_2019</strain>
        <tissue evidence="1">Muscle</tissue>
    </source>
</reference>
<gene>
    <name evidence="1" type="ORF">ILYODFUR_020221</name>
</gene>
<dbReference type="Proteomes" id="UP001482620">
    <property type="component" value="Unassembled WGS sequence"/>
</dbReference>
<name>A0ABV0SYN6_9TELE</name>